<proteinExistence type="predicted"/>
<dbReference type="Pfam" id="PF13469">
    <property type="entry name" value="Sulfotransfer_3"/>
    <property type="match status" value="1"/>
</dbReference>
<accession>A0A6P0CJ62</accession>
<dbReference type="AlphaFoldDB" id="A0A6P0CJ62"/>
<dbReference type="GO" id="GO:0016740">
    <property type="term" value="F:transferase activity"/>
    <property type="evidence" value="ECO:0007669"/>
    <property type="project" value="UniProtKB-KW"/>
</dbReference>
<dbReference type="SUPFAM" id="SSF52540">
    <property type="entry name" value="P-loop containing nucleoside triphosphate hydrolases"/>
    <property type="match status" value="1"/>
</dbReference>
<reference evidence="1 2" key="1">
    <citation type="submission" date="2020-01" db="EMBL/GenBank/DDBJ databases">
        <title>Sulfitobacter sediminilitoris sp. nov., isolated from a tidal flat.</title>
        <authorList>
            <person name="Park S."/>
            <person name="Yoon J.-H."/>
        </authorList>
    </citation>
    <scope>NUCLEOTIDE SEQUENCE [LARGE SCALE GENOMIC DNA]</scope>
    <source>
        <strain evidence="1 2">JBTF-M27</strain>
    </source>
</reference>
<dbReference type="Gene3D" id="3.40.50.300">
    <property type="entry name" value="P-loop containing nucleotide triphosphate hydrolases"/>
    <property type="match status" value="1"/>
</dbReference>
<evidence type="ECO:0000313" key="1">
    <source>
        <dbReference type="EMBL" id="NEK25086.1"/>
    </source>
</evidence>
<dbReference type="Proteomes" id="UP000468591">
    <property type="component" value="Unassembled WGS sequence"/>
</dbReference>
<dbReference type="EMBL" id="JAABNT010000037">
    <property type="protein sequence ID" value="NEK25086.1"/>
    <property type="molecule type" value="Genomic_DNA"/>
</dbReference>
<protein>
    <submittedName>
        <fullName evidence="1">Sulfotransferase</fullName>
    </submittedName>
</protein>
<keyword evidence="2" id="KW-1185">Reference proteome</keyword>
<organism evidence="1 2">
    <name type="scientific">Sulfitobacter sediminilitoris</name>
    <dbReference type="NCBI Taxonomy" id="2698830"/>
    <lineage>
        <taxon>Bacteria</taxon>
        <taxon>Pseudomonadati</taxon>
        <taxon>Pseudomonadota</taxon>
        <taxon>Alphaproteobacteria</taxon>
        <taxon>Rhodobacterales</taxon>
        <taxon>Roseobacteraceae</taxon>
        <taxon>Sulfitobacter</taxon>
    </lineage>
</organism>
<gene>
    <name evidence="1" type="ORF">GV827_22215</name>
</gene>
<comment type="caution">
    <text evidence="1">The sequence shown here is derived from an EMBL/GenBank/DDBJ whole genome shotgun (WGS) entry which is preliminary data.</text>
</comment>
<dbReference type="InterPro" id="IPR027417">
    <property type="entry name" value="P-loop_NTPase"/>
</dbReference>
<evidence type="ECO:0000313" key="2">
    <source>
        <dbReference type="Proteomes" id="UP000468591"/>
    </source>
</evidence>
<name>A0A6P0CJ62_9RHOB</name>
<sequence length="342" mass="39400">MVAQIDRSYARRRPSRVWARLISYALFEGRPLTTRGQWINPLVFGIGKMVRLLPALKNVEAPIFILGTGRSGTTILGKVLSMHHEVGFLNEPKAIWAQLHPNEDLIGNYNRNWARYRLVAEDASPRMMRQIRRLYGAYLRLSFTRRIVDKYPELIFRTEFVRELFSDSKFIFLSRCGSRTCTSIKLWSERHGERVGSEVHDWWGANDRKWNLLVEQVVKEHPDLAAHTEVMSELDHEGRAAVEWIVAMREGMRLAALDPKGTLHVPYEELCAEPRAWAKRIEKFLGLRTDLIFEDYAESTLVDPGGDSSLGLPNWLTPIFEATEMSLAIRVAEARREDAILK</sequence>
<dbReference type="RefSeq" id="WP_164356358.1">
    <property type="nucleotide sequence ID" value="NZ_JAABNT010000037.1"/>
</dbReference>
<keyword evidence="1" id="KW-0808">Transferase</keyword>